<dbReference type="InterPro" id="IPR050398">
    <property type="entry name" value="HssS/ArlS-like"/>
</dbReference>
<dbReference type="InterPro" id="IPR036097">
    <property type="entry name" value="HisK_dim/P_sf"/>
</dbReference>
<dbReference type="GO" id="GO:0005886">
    <property type="term" value="C:plasma membrane"/>
    <property type="evidence" value="ECO:0007669"/>
    <property type="project" value="UniProtKB-SubCell"/>
</dbReference>
<dbReference type="SMART" id="SM00388">
    <property type="entry name" value="HisKA"/>
    <property type="match status" value="1"/>
</dbReference>
<reference evidence="17 18" key="1">
    <citation type="submission" date="2017-03" db="EMBL/GenBank/DDBJ databases">
        <title>Complete genome sequence of Paenibacillus Kribbensis producing bioflocculants.</title>
        <authorList>
            <person name="Lee H.-G."/>
            <person name="Oh H.-M."/>
        </authorList>
    </citation>
    <scope>NUCLEOTIDE SEQUENCE [LARGE SCALE GENOMIC DNA]</scope>
    <source>
        <strain evidence="17 18">AM49</strain>
    </source>
</reference>
<proteinExistence type="predicted"/>
<dbReference type="FunFam" id="3.30.565.10:FF:000006">
    <property type="entry name" value="Sensor histidine kinase WalK"/>
    <property type="match status" value="1"/>
</dbReference>
<dbReference type="SUPFAM" id="SSF55874">
    <property type="entry name" value="ATPase domain of HSP90 chaperone/DNA topoisomerase II/histidine kinase"/>
    <property type="match status" value="1"/>
</dbReference>
<dbReference type="FunFam" id="1.10.287.130:FF:000008">
    <property type="entry name" value="Two-component sensor histidine kinase"/>
    <property type="match status" value="1"/>
</dbReference>
<dbReference type="AlphaFoldDB" id="A0A222WHA3"/>
<dbReference type="KEGG" id="pkb:B4V02_03335"/>
<accession>A0A222WHA3</accession>
<dbReference type="PROSITE" id="PS50885">
    <property type="entry name" value="HAMP"/>
    <property type="match status" value="1"/>
</dbReference>
<feature type="transmembrane region" description="Helical" evidence="14">
    <location>
        <begin position="18"/>
        <end position="39"/>
    </location>
</feature>
<dbReference type="Gene3D" id="3.30.565.10">
    <property type="entry name" value="Histidine kinase-like ATPase, C-terminal domain"/>
    <property type="match status" value="1"/>
</dbReference>
<keyword evidence="18" id="KW-1185">Reference proteome</keyword>
<dbReference type="InterPro" id="IPR005467">
    <property type="entry name" value="His_kinase_dom"/>
</dbReference>
<evidence type="ECO:0000259" key="16">
    <source>
        <dbReference type="PROSITE" id="PS50885"/>
    </source>
</evidence>
<evidence type="ECO:0000256" key="5">
    <source>
        <dbReference type="ARBA" id="ARBA00022553"/>
    </source>
</evidence>
<feature type="domain" description="HAMP" evidence="16">
    <location>
        <begin position="73"/>
        <end position="125"/>
    </location>
</feature>
<dbReference type="InterPro" id="IPR003660">
    <property type="entry name" value="HAMP_dom"/>
</dbReference>
<evidence type="ECO:0000256" key="2">
    <source>
        <dbReference type="ARBA" id="ARBA00004651"/>
    </source>
</evidence>
<dbReference type="PRINTS" id="PR00344">
    <property type="entry name" value="BCTRLSENSOR"/>
</dbReference>
<evidence type="ECO:0000256" key="6">
    <source>
        <dbReference type="ARBA" id="ARBA00022679"/>
    </source>
</evidence>
<dbReference type="InterPro" id="IPR004358">
    <property type="entry name" value="Sig_transdc_His_kin-like_C"/>
</dbReference>
<dbReference type="SUPFAM" id="SSF158472">
    <property type="entry name" value="HAMP domain-like"/>
    <property type="match status" value="1"/>
</dbReference>
<dbReference type="SUPFAM" id="SSF47384">
    <property type="entry name" value="Homodimeric domain of signal transducing histidine kinase"/>
    <property type="match status" value="1"/>
</dbReference>
<evidence type="ECO:0000313" key="18">
    <source>
        <dbReference type="Proteomes" id="UP000214666"/>
    </source>
</evidence>
<keyword evidence="9 17" id="KW-0418">Kinase</keyword>
<evidence type="ECO:0000313" key="17">
    <source>
        <dbReference type="EMBL" id="ASR45799.1"/>
    </source>
</evidence>
<dbReference type="CDD" id="cd06225">
    <property type="entry name" value="HAMP"/>
    <property type="match status" value="1"/>
</dbReference>
<dbReference type="InterPro" id="IPR036890">
    <property type="entry name" value="HATPase_C_sf"/>
</dbReference>
<keyword evidence="10" id="KW-0067">ATP-binding</keyword>
<keyword evidence="11 14" id="KW-1133">Transmembrane helix</keyword>
<keyword evidence="7 14" id="KW-0812">Transmembrane</keyword>
<dbReference type="Pfam" id="PF00672">
    <property type="entry name" value="HAMP"/>
    <property type="match status" value="1"/>
</dbReference>
<evidence type="ECO:0000256" key="1">
    <source>
        <dbReference type="ARBA" id="ARBA00000085"/>
    </source>
</evidence>
<dbReference type="OrthoDB" id="9792991at2"/>
<dbReference type="InterPro" id="IPR003594">
    <property type="entry name" value="HATPase_dom"/>
</dbReference>
<evidence type="ECO:0000256" key="12">
    <source>
        <dbReference type="ARBA" id="ARBA00023012"/>
    </source>
</evidence>
<name>A0A222WHA3_9BACL</name>
<dbReference type="SMART" id="SM00304">
    <property type="entry name" value="HAMP"/>
    <property type="match status" value="1"/>
</dbReference>
<evidence type="ECO:0000256" key="10">
    <source>
        <dbReference type="ARBA" id="ARBA00022840"/>
    </source>
</evidence>
<dbReference type="Pfam" id="PF00512">
    <property type="entry name" value="HisKA"/>
    <property type="match status" value="1"/>
</dbReference>
<dbReference type="PANTHER" id="PTHR45528">
    <property type="entry name" value="SENSOR HISTIDINE KINASE CPXA"/>
    <property type="match status" value="1"/>
</dbReference>
<sequence length="363" mass="42175">MSEHIQKPKRKKRIQVNILIRMVLSFIIAIAINDILILLFLKIEWQWFHDFFPYLLTPLFMVTFIFTFLVLTRRIVRDLIALEQGLQIISEGNLSYRVPVVRQDELGRVALNINRMTERLEQQIVKEREIEKSKMELITGISHDLRTPLTSIIGYIELLRTDSYQDKDEYTRFVQNTYNKALHLKKLLDDLFEYTRLTSVDVHLNLRRINLFQLLDQLLFEFEPIAQENGVYIVKDIGDSPIVTSIDSDKIARAIDNLLMNALKYSLKPGSICIRLKTTPEQITIEVENKGTPLSQDQEEKLFERFYKVDHSRSSEGIQTGAGLGLSIARNIIELHQGTLTLTHIHNVFTFQLNLPFENSSSS</sequence>
<evidence type="ECO:0000256" key="13">
    <source>
        <dbReference type="ARBA" id="ARBA00023136"/>
    </source>
</evidence>
<comment type="catalytic activity">
    <reaction evidence="1">
        <text>ATP + protein L-histidine = ADP + protein N-phospho-L-histidine.</text>
        <dbReference type="EC" id="2.7.13.3"/>
    </reaction>
</comment>
<dbReference type="PROSITE" id="PS50109">
    <property type="entry name" value="HIS_KIN"/>
    <property type="match status" value="1"/>
</dbReference>
<feature type="transmembrane region" description="Helical" evidence="14">
    <location>
        <begin position="51"/>
        <end position="71"/>
    </location>
</feature>
<evidence type="ECO:0000256" key="3">
    <source>
        <dbReference type="ARBA" id="ARBA00012438"/>
    </source>
</evidence>
<keyword evidence="4" id="KW-1003">Cell membrane</keyword>
<evidence type="ECO:0000256" key="11">
    <source>
        <dbReference type="ARBA" id="ARBA00022989"/>
    </source>
</evidence>
<evidence type="ECO:0000256" key="8">
    <source>
        <dbReference type="ARBA" id="ARBA00022741"/>
    </source>
</evidence>
<dbReference type="SMART" id="SM00387">
    <property type="entry name" value="HATPase_c"/>
    <property type="match status" value="1"/>
</dbReference>
<evidence type="ECO:0000256" key="7">
    <source>
        <dbReference type="ARBA" id="ARBA00022692"/>
    </source>
</evidence>
<evidence type="ECO:0000256" key="14">
    <source>
        <dbReference type="SAM" id="Phobius"/>
    </source>
</evidence>
<keyword evidence="6" id="KW-0808">Transferase</keyword>
<gene>
    <name evidence="17" type="ORF">B4V02_03335</name>
</gene>
<dbReference type="PANTHER" id="PTHR45528:SF8">
    <property type="entry name" value="HISTIDINE KINASE"/>
    <property type="match status" value="1"/>
</dbReference>
<dbReference type="RefSeq" id="WP_094153728.1">
    <property type="nucleotide sequence ID" value="NZ_CP020028.1"/>
</dbReference>
<dbReference type="GO" id="GO:0005524">
    <property type="term" value="F:ATP binding"/>
    <property type="evidence" value="ECO:0007669"/>
    <property type="project" value="UniProtKB-KW"/>
</dbReference>
<dbReference type="EC" id="2.7.13.3" evidence="3"/>
<dbReference type="CDD" id="cd00082">
    <property type="entry name" value="HisKA"/>
    <property type="match status" value="1"/>
</dbReference>
<dbReference type="EMBL" id="CP020028">
    <property type="protein sequence ID" value="ASR45799.1"/>
    <property type="molecule type" value="Genomic_DNA"/>
</dbReference>
<dbReference type="Proteomes" id="UP000214666">
    <property type="component" value="Chromosome"/>
</dbReference>
<dbReference type="Gene3D" id="1.10.287.130">
    <property type="match status" value="1"/>
</dbReference>
<keyword evidence="5" id="KW-0597">Phosphoprotein</keyword>
<evidence type="ECO:0000259" key="15">
    <source>
        <dbReference type="PROSITE" id="PS50109"/>
    </source>
</evidence>
<keyword evidence="13 14" id="KW-0472">Membrane</keyword>
<feature type="domain" description="Histidine kinase" evidence="15">
    <location>
        <begin position="140"/>
        <end position="359"/>
    </location>
</feature>
<keyword evidence="12" id="KW-0902">Two-component regulatory system</keyword>
<dbReference type="Gene3D" id="6.10.340.10">
    <property type="match status" value="1"/>
</dbReference>
<evidence type="ECO:0000256" key="4">
    <source>
        <dbReference type="ARBA" id="ARBA00022475"/>
    </source>
</evidence>
<protein>
    <recommendedName>
        <fullName evidence="3">histidine kinase</fullName>
        <ecNumber evidence="3">2.7.13.3</ecNumber>
    </recommendedName>
</protein>
<dbReference type="Pfam" id="PF02518">
    <property type="entry name" value="HATPase_c"/>
    <property type="match status" value="1"/>
</dbReference>
<comment type="subcellular location">
    <subcellularLocation>
        <location evidence="2">Cell membrane</location>
        <topology evidence="2">Multi-pass membrane protein</topology>
    </subcellularLocation>
</comment>
<keyword evidence="8" id="KW-0547">Nucleotide-binding</keyword>
<dbReference type="GO" id="GO:0000155">
    <property type="term" value="F:phosphorelay sensor kinase activity"/>
    <property type="evidence" value="ECO:0007669"/>
    <property type="project" value="InterPro"/>
</dbReference>
<organism evidence="17 18">
    <name type="scientific">Paenibacillus kribbensis</name>
    <dbReference type="NCBI Taxonomy" id="172713"/>
    <lineage>
        <taxon>Bacteria</taxon>
        <taxon>Bacillati</taxon>
        <taxon>Bacillota</taxon>
        <taxon>Bacilli</taxon>
        <taxon>Bacillales</taxon>
        <taxon>Paenibacillaceae</taxon>
        <taxon>Paenibacillus</taxon>
    </lineage>
</organism>
<dbReference type="InterPro" id="IPR003661">
    <property type="entry name" value="HisK_dim/P_dom"/>
</dbReference>
<evidence type="ECO:0000256" key="9">
    <source>
        <dbReference type="ARBA" id="ARBA00022777"/>
    </source>
</evidence>